<dbReference type="InterPro" id="IPR002052">
    <property type="entry name" value="DNA_methylase_N6_adenine_CS"/>
</dbReference>
<evidence type="ECO:0000313" key="7">
    <source>
        <dbReference type="EMBL" id="RAY12954.1"/>
    </source>
</evidence>
<keyword evidence="3" id="KW-0808">Transferase</keyword>
<evidence type="ECO:0000256" key="2">
    <source>
        <dbReference type="ARBA" id="ARBA00022603"/>
    </source>
</evidence>
<dbReference type="PRINTS" id="PR00507">
    <property type="entry name" value="N12N6MTFRASE"/>
</dbReference>
<evidence type="ECO:0000256" key="4">
    <source>
        <dbReference type="ARBA" id="ARBA00022691"/>
    </source>
</evidence>
<organism evidence="7 8">
    <name type="scientific">Actinomadura craniellae</name>
    <dbReference type="NCBI Taxonomy" id="2231787"/>
    <lineage>
        <taxon>Bacteria</taxon>
        <taxon>Bacillati</taxon>
        <taxon>Actinomycetota</taxon>
        <taxon>Actinomycetes</taxon>
        <taxon>Streptosporangiales</taxon>
        <taxon>Thermomonosporaceae</taxon>
        <taxon>Actinomadura</taxon>
    </lineage>
</organism>
<dbReference type="EMBL" id="QLYX01000011">
    <property type="protein sequence ID" value="RAY12954.1"/>
    <property type="molecule type" value="Genomic_DNA"/>
</dbReference>
<gene>
    <name evidence="7" type="ORF">DPM19_23405</name>
</gene>
<comment type="caution">
    <text evidence="7">The sequence shown here is derived from an EMBL/GenBank/DDBJ whole genome shotgun (WGS) entry which is preliminary data.</text>
</comment>
<feature type="domain" description="Type II methyltransferase M.TaqI-like" evidence="6">
    <location>
        <begin position="473"/>
        <end position="662"/>
    </location>
</feature>
<reference evidence="7 8" key="1">
    <citation type="submission" date="2018-06" db="EMBL/GenBank/DDBJ databases">
        <title>Actinomadura craniellae sp. nov. isolated from marine sponge Craniella sp.</title>
        <authorList>
            <person name="Li L."/>
            <person name="Xu Q.H."/>
            <person name="Lin H.W."/>
            <person name="Lu Y.H."/>
        </authorList>
    </citation>
    <scope>NUCLEOTIDE SEQUENCE [LARGE SCALE GENOMIC DNA]</scope>
    <source>
        <strain evidence="7 8">LHW63021</strain>
    </source>
</reference>
<proteinExistence type="predicted"/>
<dbReference type="Pfam" id="PF07669">
    <property type="entry name" value="Eco57I"/>
    <property type="match status" value="1"/>
</dbReference>
<evidence type="ECO:0000256" key="5">
    <source>
        <dbReference type="ARBA" id="ARBA00047942"/>
    </source>
</evidence>
<dbReference type="PANTHER" id="PTHR33841:SF1">
    <property type="entry name" value="DNA METHYLTRANSFERASE A"/>
    <property type="match status" value="1"/>
</dbReference>
<evidence type="ECO:0000259" key="6">
    <source>
        <dbReference type="Pfam" id="PF07669"/>
    </source>
</evidence>
<keyword evidence="2" id="KW-0489">Methyltransferase</keyword>
<keyword evidence="4" id="KW-0949">S-adenosyl-L-methionine</keyword>
<dbReference type="GO" id="GO:0003676">
    <property type="term" value="F:nucleic acid binding"/>
    <property type="evidence" value="ECO:0007669"/>
    <property type="project" value="InterPro"/>
</dbReference>
<dbReference type="AlphaFoldDB" id="A0A365H1H8"/>
<dbReference type="InterPro" id="IPR050953">
    <property type="entry name" value="N4_N6_ade-DNA_methylase"/>
</dbReference>
<accession>A0A365H1H8</accession>
<sequence>MLPHEEATRAVAVLLDDTEVFDRPSPRFGAVSPVAHGIATATKENIPWVIVVRGSQIRLHPAQPAVGTGAKSQGETFVELDLELLTDDTAGYLPLLFSAAALMPNGSAGQVLAASTNFAADLGIRLRERIYNDVVPGLAVAVAQHMRVRSDSDLQEAYHRTLMILFRLLFLAYAEDRQLLPYGRNPRYDRHAIKTLAKDFAADPEQAFDANATALWDDMLTVWSAVDGGNRGWDVPAYNGGLFTHDATVSPSGAALTQMHLTDAEFGPALRALLVDVGPDGTQGPVDFRSLSVREFGTIYEGLLESSLSIAPVPLTTNKDDAFVPVQDGDVVEVLAGQVYFHNNAGNRKATGSYFTKSFAVEHLLNTALEPALQAHLAQVGDLLDQEDEAAAAELFFDFRIADLAMGSGHFLVAAIDRIETRFTTFLAERPIAAIADELSRLSQAAREALADQAPTVEIETSALLRRQIARRCVYGLDLNLMAVELARLGIWIHTFVPGLPMSSLEHGLIVGNSLTGIGTLSEALEVLEPKAGIGQMSLFADKIEEALHTAGERLRRVARTDEAKKAEVQDAARAYRQALAEAKDAKHIFDAAVAVRMGLTSPPQDADDAIAAVTSSEEKAEKIRRALEQFAVVHLPYRFPEVFVRSRPGFDVILGNPPWEKVRWEATPFWAGVHPGLMALPDNKREKKIQELRATHPVEAEQERQEATQRAVLQDLFKKSYTLRGGTHLELAQLMLERAIRLRRKSGYLGLVLPRQSMVLAGWKKLREELTTVGDLRIVQGRNHGEWIFEDVDPRYAVVLLSASRADAPVTQVWVANTPAEVTAANDENAILLTQDDLASFSETHVIPWFNGAADRQVFDTMRTGPRLSSGKGWIKATHDARWDFTGSGPHKNLVDRRGGEEAWKILMTAHVDQFGFDVDEPFKQFVTNLDSLTAKPRGVARQGRAVVLTNQHPLILFRRVSRSDDSRTVIAAALPEAGILHNKGYIHAVMHDPGSGEWERLALLGLLNTLTVDWWARRFVDRHVTAPVVNQIPLPDWTPAQIKEAAHITSSLLARNGYTRLAGGITVTDSHSDDEVALRANLEQLALHGYGLEQADLEVIVADFNETGLPKVLREKLGIAHVPPRIKK</sequence>
<dbReference type="GO" id="GO:0006304">
    <property type="term" value="P:DNA modification"/>
    <property type="evidence" value="ECO:0007669"/>
    <property type="project" value="InterPro"/>
</dbReference>
<keyword evidence="8" id="KW-1185">Reference proteome</keyword>
<dbReference type="InterPro" id="IPR029063">
    <property type="entry name" value="SAM-dependent_MTases_sf"/>
</dbReference>
<evidence type="ECO:0000313" key="8">
    <source>
        <dbReference type="Proteomes" id="UP000251891"/>
    </source>
</evidence>
<evidence type="ECO:0000256" key="3">
    <source>
        <dbReference type="ARBA" id="ARBA00022679"/>
    </source>
</evidence>
<comment type="catalytic activity">
    <reaction evidence="5">
        <text>a 2'-deoxyadenosine in DNA + S-adenosyl-L-methionine = an N(6)-methyl-2'-deoxyadenosine in DNA + S-adenosyl-L-homocysteine + H(+)</text>
        <dbReference type="Rhea" id="RHEA:15197"/>
        <dbReference type="Rhea" id="RHEA-COMP:12418"/>
        <dbReference type="Rhea" id="RHEA-COMP:12419"/>
        <dbReference type="ChEBI" id="CHEBI:15378"/>
        <dbReference type="ChEBI" id="CHEBI:57856"/>
        <dbReference type="ChEBI" id="CHEBI:59789"/>
        <dbReference type="ChEBI" id="CHEBI:90615"/>
        <dbReference type="ChEBI" id="CHEBI:90616"/>
        <dbReference type="EC" id="2.1.1.72"/>
    </reaction>
</comment>
<dbReference type="InterPro" id="IPR011639">
    <property type="entry name" value="MethylTrfase_TaqI-like_dom"/>
</dbReference>
<dbReference type="Proteomes" id="UP000251891">
    <property type="component" value="Unassembled WGS sequence"/>
</dbReference>
<protein>
    <recommendedName>
        <fullName evidence="1">site-specific DNA-methyltransferase (adenine-specific)</fullName>
        <ecNumber evidence="1">2.1.1.72</ecNumber>
    </recommendedName>
</protein>
<dbReference type="GO" id="GO:0032259">
    <property type="term" value="P:methylation"/>
    <property type="evidence" value="ECO:0007669"/>
    <property type="project" value="UniProtKB-KW"/>
</dbReference>
<dbReference type="EC" id="2.1.1.72" evidence="1"/>
<evidence type="ECO:0000256" key="1">
    <source>
        <dbReference type="ARBA" id="ARBA00011900"/>
    </source>
</evidence>
<name>A0A365H1H8_9ACTN</name>
<dbReference type="SUPFAM" id="SSF53335">
    <property type="entry name" value="S-adenosyl-L-methionine-dependent methyltransferases"/>
    <property type="match status" value="1"/>
</dbReference>
<dbReference type="Gene3D" id="3.40.50.150">
    <property type="entry name" value="Vaccinia Virus protein VP39"/>
    <property type="match status" value="1"/>
</dbReference>
<dbReference type="PROSITE" id="PS00092">
    <property type="entry name" value="N6_MTASE"/>
    <property type="match status" value="1"/>
</dbReference>
<dbReference type="PANTHER" id="PTHR33841">
    <property type="entry name" value="DNA METHYLTRANSFERASE YEEA-RELATED"/>
    <property type="match status" value="1"/>
</dbReference>
<dbReference type="GO" id="GO:0009007">
    <property type="term" value="F:site-specific DNA-methyltransferase (adenine-specific) activity"/>
    <property type="evidence" value="ECO:0007669"/>
    <property type="project" value="UniProtKB-EC"/>
</dbReference>